<accession>K9H4U4</accession>
<dbReference type="EMBL" id="ANHY01000004">
    <property type="protein sequence ID" value="EKV32094.1"/>
    <property type="molecule type" value="Genomic_DNA"/>
</dbReference>
<dbReference type="Proteomes" id="UP000009881">
    <property type="component" value="Unassembled WGS sequence"/>
</dbReference>
<dbReference type="RefSeq" id="WP_009539355.1">
    <property type="nucleotide sequence ID" value="NZ_ANHY01000004.1"/>
</dbReference>
<evidence type="ECO:0000313" key="2">
    <source>
        <dbReference type="EMBL" id="EKV32094.1"/>
    </source>
</evidence>
<dbReference type="STRING" id="1238182.C882_3158"/>
<dbReference type="AlphaFoldDB" id="K9H4U4"/>
<dbReference type="eggNOG" id="ENOG50339AX">
    <property type="taxonomic scope" value="Bacteria"/>
</dbReference>
<name>K9H4U4_9PROT</name>
<keyword evidence="1" id="KW-1133">Transmembrane helix</keyword>
<dbReference type="OrthoDB" id="7360484at2"/>
<protein>
    <submittedName>
        <fullName evidence="2">Uncharacterized protein</fullName>
    </submittedName>
</protein>
<evidence type="ECO:0000256" key="1">
    <source>
        <dbReference type="SAM" id="Phobius"/>
    </source>
</evidence>
<keyword evidence="1" id="KW-0472">Membrane</keyword>
<organism evidence="2 3">
    <name type="scientific">Caenispirillum salinarum AK4</name>
    <dbReference type="NCBI Taxonomy" id="1238182"/>
    <lineage>
        <taxon>Bacteria</taxon>
        <taxon>Pseudomonadati</taxon>
        <taxon>Pseudomonadota</taxon>
        <taxon>Alphaproteobacteria</taxon>
        <taxon>Rhodospirillales</taxon>
        <taxon>Novispirillaceae</taxon>
        <taxon>Caenispirillum</taxon>
    </lineage>
</organism>
<feature type="transmembrane region" description="Helical" evidence="1">
    <location>
        <begin position="12"/>
        <end position="33"/>
    </location>
</feature>
<comment type="caution">
    <text evidence="2">The sequence shown here is derived from an EMBL/GenBank/DDBJ whole genome shotgun (WGS) entry which is preliminary data.</text>
</comment>
<keyword evidence="3" id="KW-1185">Reference proteome</keyword>
<sequence>MAEEKWHENVMVRVGLGTGVGIVALLVLLNLFYDGDRLPEGATSTDYQSGDWVSPVPDSLRGTWAVEGRCEDDDSLMVIFSNGGYRWRKSRTDWGFARGKYRYTHPNAYRIEFQLQRFQQPSDNPDAVITVSGNEMRKYNLMGGTNETFIKCPS</sequence>
<gene>
    <name evidence="2" type="ORF">C882_3158</name>
</gene>
<keyword evidence="1" id="KW-0812">Transmembrane</keyword>
<evidence type="ECO:0000313" key="3">
    <source>
        <dbReference type="Proteomes" id="UP000009881"/>
    </source>
</evidence>
<proteinExistence type="predicted"/>
<reference evidence="2 3" key="1">
    <citation type="journal article" date="2013" name="Genome Announc.">
        <title>Draft Genome Sequence of an Alphaproteobacterium, Caenispirillum salinarum AK4(T), Isolated from a Solar Saltern.</title>
        <authorList>
            <person name="Khatri I."/>
            <person name="Singh A."/>
            <person name="Korpole S."/>
            <person name="Pinnaka A.K."/>
            <person name="Subramanian S."/>
        </authorList>
    </citation>
    <scope>NUCLEOTIDE SEQUENCE [LARGE SCALE GENOMIC DNA]</scope>
    <source>
        <strain evidence="2 3">AK4</strain>
    </source>
</reference>